<sequence length="73" mass="8593">MNELDIIRDRLRAKLEKAEYDYKKTWKTEDVFFELKGQCSKFLDEAYQAGKQAAFEEVRKLLLGGQDNESQSK</sequence>
<dbReference type="AlphaFoldDB" id="A0A921F7C4"/>
<dbReference type="Proteomes" id="UP000707535">
    <property type="component" value="Unassembled WGS sequence"/>
</dbReference>
<comment type="caution">
    <text evidence="1">The sequence shown here is derived from an EMBL/GenBank/DDBJ whole genome shotgun (WGS) entry which is preliminary data.</text>
</comment>
<accession>A0A921F7C4</accession>
<evidence type="ECO:0000313" key="1">
    <source>
        <dbReference type="EMBL" id="HJE96555.1"/>
    </source>
</evidence>
<dbReference type="EMBL" id="DYXG01000025">
    <property type="protein sequence ID" value="HJE96555.1"/>
    <property type="molecule type" value="Genomic_DNA"/>
</dbReference>
<name>A0A921F7C4_9LACO</name>
<protein>
    <submittedName>
        <fullName evidence="1">Uncharacterized protein</fullName>
    </submittedName>
</protein>
<proteinExistence type="predicted"/>
<reference evidence="1" key="1">
    <citation type="journal article" date="2021" name="PeerJ">
        <title>Extensive microbial diversity within the chicken gut microbiome revealed by metagenomics and culture.</title>
        <authorList>
            <person name="Gilroy R."/>
            <person name="Ravi A."/>
            <person name="Getino M."/>
            <person name="Pursley I."/>
            <person name="Horton D.L."/>
            <person name="Alikhan N.F."/>
            <person name="Baker D."/>
            <person name="Gharbi K."/>
            <person name="Hall N."/>
            <person name="Watson M."/>
            <person name="Adriaenssens E.M."/>
            <person name="Foster-Nyarko E."/>
            <person name="Jarju S."/>
            <person name="Secka A."/>
            <person name="Antonio M."/>
            <person name="Oren A."/>
            <person name="Chaudhuri R.R."/>
            <person name="La Ragione R."/>
            <person name="Hildebrand F."/>
            <person name="Pallen M.J."/>
        </authorList>
    </citation>
    <scope>NUCLEOTIDE SEQUENCE</scope>
    <source>
        <strain evidence="1">CHK174-6876</strain>
    </source>
</reference>
<reference evidence="1" key="2">
    <citation type="submission" date="2021-09" db="EMBL/GenBank/DDBJ databases">
        <authorList>
            <person name="Gilroy R."/>
        </authorList>
    </citation>
    <scope>NUCLEOTIDE SEQUENCE</scope>
    <source>
        <strain evidence="1">CHK174-6876</strain>
    </source>
</reference>
<gene>
    <name evidence="1" type="ORF">K8V00_02950</name>
</gene>
<organism evidence="1 2">
    <name type="scientific">Ligilactobacillus acidipiscis</name>
    <dbReference type="NCBI Taxonomy" id="89059"/>
    <lineage>
        <taxon>Bacteria</taxon>
        <taxon>Bacillati</taxon>
        <taxon>Bacillota</taxon>
        <taxon>Bacilli</taxon>
        <taxon>Lactobacillales</taxon>
        <taxon>Lactobacillaceae</taxon>
        <taxon>Ligilactobacillus</taxon>
    </lineage>
</organism>
<evidence type="ECO:0000313" key="2">
    <source>
        <dbReference type="Proteomes" id="UP000707535"/>
    </source>
</evidence>